<keyword evidence="1" id="KW-0479">Metal-binding</keyword>
<dbReference type="EC" id="1.14.11.9" evidence="4"/>
<gene>
    <name evidence="4" type="primary">F3H_6</name>
    <name evidence="4" type="ORF">PIB30_070185</name>
</gene>
<reference evidence="4 5" key="1">
    <citation type="journal article" date="2023" name="Plants (Basel)">
        <title>Bridging the Gap: Combining Genomics and Transcriptomics Approaches to Understand Stylosanthes scabra, an Orphan Legume from the Brazilian Caatinga.</title>
        <authorList>
            <person name="Ferreira-Neto J.R.C."/>
            <person name="da Silva M.D."/>
            <person name="Binneck E."/>
            <person name="de Melo N.F."/>
            <person name="da Silva R.H."/>
            <person name="de Melo A.L.T.M."/>
            <person name="Pandolfi V."/>
            <person name="Bustamante F.O."/>
            <person name="Brasileiro-Vidal A.C."/>
            <person name="Benko-Iseppon A.M."/>
        </authorList>
    </citation>
    <scope>NUCLEOTIDE SEQUENCE [LARGE SCALE GENOMIC DNA]</scope>
    <source>
        <tissue evidence="4">Leaves</tissue>
    </source>
</reference>
<evidence type="ECO:0000259" key="3">
    <source>
        <dbReference type="Pfam" id="PF14226"/>
    </source>
</evidence>
<evidence type="ECO:0000313" key="4">
    <source>
        <dbReference type="EMBL" id="MED6223042.1"/>
    </source>
</evidence>
<feature type="domain" description="Non-haem dioxygenase N-terminal" evidence="3">
    <location>
        <begin position="39"/>
        <end position="94"/>
    </location>
</feature>
<name>A0ABU6ZM37_9FABA</name>
<dbReference type="EMBL" id="JASCZI010272645">
    <property type="protein sequence ID" value="MED6223042.1"/>
    <property type="molecule type" value="Genomic_DNA"/>
</dbReference>
<accession>A0ABU6ZM37</accession>
<keyword evidence="5" id="KW-1185">Reference proteome</keyword>
<evidence type="ECO:0000313" key="5">
    <source>
        <dbReference type="Proteomes" id="UP001341840"/>
    </source>
</evidence>
<keyword evidence="4" id="KW-0261">Viral envelope protein</keyword>
<dbReference type="GO" id="GO:0045486">
    <property type="term" value="F:flavanone 3-dioxygenase activity"/>
    <property type="evidence" value="ECO:0007669"/>
    <property type="project" value="UniProtKB-EC"/>
</dbReference>
<keyword evidence="4" id="KW-0946">Virion</keyword>
<dbReference type="InterPro" id="IPR026992">
    <property type="entry name" value="DIOX_N"/>
</dbReference>
<organism evidence="4 5">
    <name type="scientific">Stylosanthes scabra</name>
    <dbReference type="NCBI Taxonomy" id="79078"/>
    <lineage>
        <taxon>Eukaryota</taxon>
        <taxon>Viridiplantae</taxon>
        <taxon>Streptophyta</taxon>
        <taxon>Embryophyta</taxon>
        <taxon>Tracheophyta</taxon>
        <taxon>Spermatophyta</taxon>
        <taxon>Magnoliopsida</taxon>
        <taxon>eudicotyledons</taxon>
        <taxon>Gunneridae</taxon>
        <taxon>Pentapetalae</taxon>
        <taxon>rosids</taxon>
        <taxon>fabids</taxon>
        <taxon>Fabales</taxon>
        <taxon>Fabaceae</taxon>
        <taxon>Papilionoideae</taxon>
        <taxon>50 kb inversion clade</taxon>
        <taxon>dalbergioids sensu lato</taxon>
        <taxon>Dalbergieae</taxon>
        <taxon>Pterocarpus clade</taxon>
        <taxon>Stylosanthes</taxon>
    </lineage>
</organism>
<dbReference type="Pfam" id="PF14226">
    <property type="entry name" value="DIOX_N"/>
    <property type="match status" value="1"/>
</dbReference>
<evidence type="ECO:0000256" key="2">
    <source>
        <dbReference type="ARBA" id="ARBA00023004"/>
    </source>
</evidence>
<keyword evidence="2" id="KW-0408">Iron</keyword>
<proteinExistence type="predicted"/>
<dbReference type="InterPro" id="IPR027443">
    <property type="entry name" value="IPNS-like_sf"/>
</dbReference>
<evidence type="ECO:0000256" key="1">
    <source>
        <dbReference type="ARBA" id="ARBA00022723"/>
    </source>
</evidence>
<dbReference type="SUPFAM" id="SSF51197">
    <property type="entry name" value="Clavaminate synthase-like"/>
    <property type="match status" value="1"/>
</dbReference>
<comment type="caution">
    <text evidence="4">The sequence shown here is derived from an EMBL/GenBank/DDBJ whole genome shotgun (WGS) entry which is preliminary data.</text>
</comment>
<dbReference type="Gene3D" id="2.60.120.330">
    <property type="entry name" value="B-lactam Antibiotic, Isopenicillin N Synthase, Chain"/>
    <property type="match status" value="1"/>
</dbReference>
<sequence>MAPKKTLTYLAEQKTLESSFVRDEDESPKVTYNQFRDEIPVISLAGINDTDGRRAEICKQIVEACKDWRIFQVVDHDVDTKLISDMTRLAKEFFLVARRVVSLSPAISKENQFKIGGGMMCFFPIQFAIGTNRSDERVRREPHGARAP</sequence>
<keyword evidence="4" id="KW-0560">Oxidoreductase</keyword>
<dbReference type="Proteomes" id="UP001341840">
    <property type="component" value="Unassembled WGS sequence"/>
</dbReference>
<protein>
    <submittedName>
        <fullName evidence="4">Envelope glycoprotein gp160</fullName>
        <ecNumber evidence="4">1.14.11.9</ecNumber>
    </submittedName>
</protein>